<evidence type="ECO:0000256" key="8">
    <source>
        <dbReference type="ARBA" id="ARBA00023235"/>
    </source>
</evidence>
<keyword evidence="8 12" id="KW-0413">Isomerase</keyword>
<evidence type="ECO:0000256" key="7">
    <source>
        <dbReference type="ARBA" id="ARBA00023186"/>
    </source>
</evidence>
<evidence type="ECO:0000256" key="2">
    <source>
        <dbReference type="ARBA" id="ARBA00022475"/>
    </source>
</evidence>
<keyword evidence="12" id="KW-0697">Rotamase</keyword>
<evidence type="ECO:0000256" key="6">
    <source>
        <dbReference type="ARBA" id="ARBA00023136"/>
    </source>
</evidence>
<dbReference type="Proteomes" id="UP001164819">
    <property type="component" value="Chromosome"/>
</dbReference>
<comment type="similarity">
    <text evidence="9">Belongs to the PpiD chaperone family.</text>
</comment>
<dbReference type="InterPro" id="IPR052029">
    <property type="entry name" value="PpiD_chaperone"/>
</dbReference>
<evidence type="ECO:0000256" key="5">
    <source>
        <dbReference type="ARBA" id="ARBA00022989"/>
    </source>
</evidence>
<keyword evidence="3" id="KW-0997">Cell inner membrane</keyword>
<feature type="domain" description="PpiC" evidence="14">
    <location>
        <begin position="268"/>
        <end position="371"/>
    </location>
</feature>
<comment type="subcellular location">
    <subcellularLocation>
        <location evidence="1">Cell inner membrane</location>
        <topology evidence="1">Single-pass type II membrane protein</topology>
        <orientation evidence="1">Periplasmic side</orientation>
    </subcellularLocation>
</comment>
<evidence type="ECO:0000256" key="11">
    <source>
        <dbReference type="ARBA" id="ARBA00042775"/>
    </source>
</evidence>
<protein>
    <recommendedName>
        <fullName evidence="10">Periplasmic chaperone PpiD</fullName>
    </recommendedName>
    <alternativeName>
        <fullName evidence="11">Periplasmic folding chaperone</fullName>
    </alternativeName>
</protein>
<dbReference type="Pfam" id="PF13624">
    <property type="entry name" value="SurA_N_3"/>
    <property type="match status" value="1"/>
</dbReference>
<keyword evidence="7" id="KW-0143">Chaperone</keyword>
<dbReference type="InterPro" id="IPR000297">
    <property type="entry name" value="PPIase_PpiC"/>
</dbReference>
<keyword evidence="4 13" id="KW-0812">Transmembrane</keyword>
<evidence type="ECO:0000256" key="9">
    <source>
        <dbReference type="ARBA" id="ARBA00038408"/>
    </source>
</evidence>
<sequence>MLEFIRNHKRLTQIILLVFIIPSFIFVGVEGYKRLGDGDAVAKVDGKSITQQEWDSAQREQAERLRQRAAAQGQPFDSKWIESPRFKWTVLQNLVTRKVLLATLNKENLTVPEQIVLQKIREIPGLIGEDGRLNEARYKEALAAQGLNPDMHFALMRQDLAMQQIAAPVEFSSFEPKEVVSRIWNLFEQEREVQRRVFDAAAYRGKVKVTEDELTAFYKAHEAQFTIPEHADVELVVLDMPAVEKNVKITDADLQSYYAQNKERFSVPEERRAQHILIAAPKTASDSEKADARKKAEDLLAQLKADPSRFAELAKANSQDPGSAQKGGDLGYFTRGKMVKPFNDAVFGMKKGDISDLVQTDFGYHIITVTDIKPAVAKPLAQVKDGVMQELKRQLTGKKFAEMSETFSNTVYEKPDSLKPVAEALKLTVHTFPNLARDPAIASRQNPMLANEKLLQAIFSDDAVKGKHNTEAVEVAPQVLVAARIVKHYPAELTPFEKVKSVLTEQVTGEKAMVLAREAGEAELARLKDGGAPSGFSPAIMVSRQKISMAGRADMAPIMKADVTKLPAYVGVDVAPNGYVIYRITKVVKPEKTDKNLREVMSRQMTNVMAQQELAAYLEYLRQQAKVEILVKNPDGETAEAAAGTDR</sequence>
<proteinExistence type="inferred from homology"/>
<gene>
    <name evidence="15" type="ORF">NB646_04400</name>
</gene>
<evidence type="ECO:0000256" key="1">
    <source>
        <dbReference type="ARBA" id="ARBA00004382"/>
    </source>
</evidence>
<dbReference type="Gene3D" id="1.10.4030.10">
    <property type="entry name" value="Porin chaperone SurA, peptide-binding domain"/>
    <property type="match status" value="1"/>
</dbReference>
<dbReference type="PROSITE" id="PS01096">
    <property type="entry name" value="PPIC_PPIASE_1"/>
    <property type="match status" value="1"/>
</dbReference>
<dbReference type="SUPFAM" id="SSF109998">
    <property type="entry name" value="Triger factor/SurA peptide-binding domain-like"/>
    <property type="match status" value="1"/>
</dbReference>
<feature type="transmembrane region" description="Helical" evidence="13">
    <location>
        <begin position="12"/>
        <end position="29"/>
    </location>
</feature>
<evidence type="ECO:0000256" key="3">
    <source>
        <dbReference type="ARBA" id="ARBA00022519"/>
    </source>
</evidence>
<dbReference type="InterPro" id="IPR023058">
    <property type="entry name" value="PPIase_PpiC_CS"/>
</dbReference>
<dbReference type="EMBL" id="CP098251">
    <property type="protein sequence ID" value="WAV91967.1"/>
    <property type="molecule type" value="Genomic_DNA"/>
</dbReference>
<dbReference type="Gene3D" id="3.10.50.40">
    <property type="match status" value="1"/>
</dbReference>
<keyword evidence="2" id="KW-1003">Cell membrane</keyword>
<dbReference type="AlphaFoldDB" id="A0A9E9NUV1"/>
<keyword evidence="5 13" id="KW-1133">Transmembrane helix</keyword>
<organism evidence="15">
    <name type="scientific">Oxalobacter aliiformigenes</name>
    <dbReference type="NCBI Taxonomy" id="2946593"/>
    <lineage>
        <taxon>Bacteria</taxon>
        <taxon>Pseudomonadati</taxon>
        <taxon>Pseudomonadota</taxon>
        <taxon>Betaproteobacteria</taxon>
        <taxon>Burkholderiales</taxon>
        <taxon>Oxalobacteraceae</taxon>
        <taxon>Oxalobacter</taxon>
    </lineage>
</organism>
<dbReference type="Pfam" id="PF13616">
    <property type="entry name" value="Rotamase_3"/>
    <property type="match status" value="1"/>
</dbReference>
<name>A0A9E9NUV1_9BURK</name>
<dbReference type="InterPro" id="IPR027304">
    <property type="entry name" value="Trigger_fact/SurA_dom_sf"/>
</dbReference>
<evidence type="ECO:0000313" key="15">
    <source>
        <dbReference type="EMBL" id="WAV91967.1"/>
    </source>
</evidence>
<evidence type="ECO:0000259" key="14">
    <source>
        <dbReference type="PROSITE" id="PS50198"/>
    </source>
</evidence>
<dbReference type="GO" id="GO:0003755">
    <property type="term" value="F:peptidyl-prolyl cis-trans isomerase activity"/>
    <property type="evidence" value="ECO:0007669"/>
    <property type="project" value="UniProtKB-KW"/>
</dbReference>
<dbReference type="RefSeq" id="WP_269316279.1">
    <property type="nucleotide sequence ID" value="NZ_CP098251.1"/>
</dbReference>
<accession>A0A9E9NUV1</accession>
<dbReference type="PANTHER" id="PTHR47529">
    <property type="entry name" value="PEPTIDYL-PROLYL CIS-TRANS ISOMERASE D"/>
    <property type="match status" value="1"/>
</dbReference>
<dbReference type="SUPFAM" id="SSF54534">
    <property type="entry name" value="FKBP-like"/>
    <property type="match status" value="1"/>
</dbReference>
<dbReference type="PROSITE" id="PS50198">
    <property type="entry name" value="PPIC_PPIASE_2"/>
    <property type="match status" value="1"/>
</dbReference>
<evidence type="ECO:0000256" key="12">
    <source>
        <dbReference type="PROSITE-ProRule" id="PRU00278"/>
    </source>
</evidence>
<reference evidence="15" key="1">
    <citation type="journal article" date="2022" name="Front. Microbiol.">
        <title>New perspectives on an old grouping: The genomic and phenotypic variability of Oxalobacter formigenes and the implications for calcium oxalate stone prevention.</title>
        <authorList>
            <person name="Chmiel J.A."/>
            <person name="Carr C."/>
            <person name="Stuivenberg G.A."/>
            <person name="Venema R."/>
            <person name="Chanyi R.M."/>
            <person name="Al K.F."/>
            <person name="Giguere D."/>
            <person name="Say H."/>
            <person name="Akouris P.P."/>
            <person name="Dominguez Romero S.A."/>
            <person name="Kwong A."/>
            <person name="Tai V."/>
            <person name="Koval S.F."/>
            <person name="Razvi H."/>
            <person name="Bjazevic J."/>
            <person name="Burton J.P."/>
        </authorList>
    </citation>
    <scope>NUCLEOTIDE SEQUENCE</scope>
    <source>
        <strain evidence="15">OxK</strain>
    </source>
</reference>
<dbReference type="PANTHER" id="PTHR47529:SF1">
    <property type="entry name" value="PERIPLASMIC CHAPERONE PPID"/>
    <property type="match status" value="1"/>
</dbReference>
<dbReference type="GO" id="GO:0005886">
    <property type="term" value="C:plasma membrane"/>
    <property type="evidence" value="ECO:0007669"/>
    <property type="project" value="UniProtKB-SubCell"/>
</dbReference>
<evidence type="ECO:0000256" key="4">
    <source>
        <dbReference type="ARBA" id="ARBA00022692"/>
    </source>
</evidence>
<keyword evidence="6 13" id="KW-0472">Membrane</keyword>
<dbReference type="InterPro" id="IPR046357">
    <property type="entry name" value="PPIase_dom_sf"/>
</dbReference>
<evidence type="ECO:0000256" key="13">
    <source>
        <dbReference type="SAM" id="Phobius"/>
    </source>
</evidence>
<evidence type="ECO:0000256" key="10">
    <source>
        <dbReference type="ARBA" id="ARBA00040743"/>
    </source>
</evidence>